<dbReference type="AlphaFoldDB" id="A0A943BPR8"/>
<feature type="compositionally biased region" description="Polar residues" evidence="1">
    <location>
        <begin position="18"/>
        <end position="27"/>
    </location>
</feature>
<comment type="caution">
    <text evidence="2">The sequence shown here is derived from an EMBL/GenBank/DDBJ whole genome shotgun (WGS) entry which is preliminary data.</text>
</comment>
<sequence length="101" mass="10045">MSDEIKLNEAGAADASAKMSTQQQHLQAANESLAKAADALASAGQGATADAADNAMAMLGMMGRILFDTSGAHLSVFDAAAVALSEADEIAASSMWGGDGV</sequence>
<accession>A0A943BPR8</accession>
<evidence type="ECO:0000256" key="1">
    <source>
        <dbReference type="SAM" id="MobiDB-lite"/>
    </source>
</evidence>
<organism evidence="2 3">
    <name type="scientific">Collinsella intestinalis</name>
    <dbReference type="NCBI Taxonomy" id="147207"/>
    <lineage>
        <taxon>Bacteria</taxon>
        <taxon>Bacillati</taxon>
        <taxon>Actinomycetota</taxon>
        <taxon>Coriobacteriia</taxon>
        <taxon>Coriobacteriales</taxon>
        <taxon>Coriobacteriaceae</taxon>
        <taxon>Collinsella</taxon>
    </lineage>
</organism>
<gene>
    <name evidence="2" type="ORF">KHY67_04735</name>
</gene>
<proteinExistence type="predicted"/>
<evidence type="ECO:0000313" key="3">
    <source>
        <dbReference type="Proteomes" id="UP000738879"/>
    </source>
</evidence>
<reference evidence="2" key="1">
    <citation type="submission" date="2021-02" db="EMBL/GenBank/DDBJ databases">
        <title>Infant gut strain persistence is associated with maternal origin, phylogeny, and functional potential including surface adhesion and iron acquisition.</title>
        <authorList>
            <person name="Lou Y.C."/>
        </authorList>
    </citation>
    <scope>NUCLEOTIDE SEQUENCE</scope>
    <source>
        <strain evidence="2">L3_128_245G1_dasL3_128_245G1_concoct_49</strain>
    </source>
</reference>
<evidence type="ECO:0000313" key="2">
    <source>
        <dbReference type="EMBL" id="MBS5146990.1"/>
    </source>
</evidence>
<name>A0A943BPR8_9ACTN</name>
<protein>
    <submittedName>
        <fullName evidence="2">Uncharacterized protein</fullName>
    </submittedName>
</protein>
<dbReference type="Proteomes" id="UP000738879">
    <property type="component" value="Unassembled WGS sequence"/>
</dbReference>
<feature type="region of interest" description="Disordered" evidence="1">
    <location>
        <begin position="1"/>
        <end position="27"/>
    </location>
</feature>
<dbReference type="EMBL" id="JAGZJA010000005">
    <property type="protein sequence ID" value="MBS5146990.1"/>
    <property type="molecule type" value="Genomic_DNA"/>
</dbReference>